<dbReference type="OrthoDB" id="9804439at2"/>
<sequence>MTSTRRTALIAVMLLPSLLLLAVFLFLPLLRGIELSFYTWNGVAPVMHRAWLDNYARVWSDPAFLKALSRTVIWWAMHLGLAVGGGLVLAALISEIRWRRAQTLFRGLVFVPHIMSLAVVGVIWSQLYHPTIGLLNGFLDAIGLDKLAEPWLGSTGLALPAVGVASAWQAYGFYLVIFLAAIQAVDPALHEAAAIDGAGPWQRFRNITVPSLHNAISLVVVLAFINALKGFGTVWSMTEGGPDRSTELVAVYAYRQAFSLGDIGAASAAGLSIAVIAVVITVGFNRWRDRAAVGR</sequence>
<dbReference type="CDD" id="cd06261">
    <property type="entry name" value="TM_PBP2"/>
    <property type="match status" value="1"/>
</dbReference>
<dbReference type="AlphaFoldDB" id="A0A4R0K3D4"/>
<comment type="caution">
    <text evidence="9">The sequence shown here is derived from an EMBL/GenBank/DDBJ whole genome shotgun (WGS) entry which is preliminary data.</text>
</comment>
<dbReference type="PANTHER" id="PTHR30193">
    <property type="entry name" value="ABC TRANSPORTER PERMEASE PROTEIN"/>
    <property type="match status" value="1"/>
</dbReference>
<evidence type="ECO:0000256" key="6">
    <source>
        <dbReference type="ARBA" id="ARBA00023136"/>
    </source>
</evidence>
<dbReference type="GO" id="GO:0055085">
    <property type="term" value="P:transmembrane transport"/>
    <property type="evidence" value="ECO:0007669"/>
    <property type="project" value="InterPro"/>
</dbReference>
<keyword evidence="4 7" id="KW-0812">Transmembrane</keyword>
<protein>
    <submittedName>
        <fullName evidence="9">Sugar ABC transporter permease</fullName>
    </submittedName>
</protein>
<comment type="similarity">
    <text evidence="7">Belongs to the binding-protein-dependent transport system permease family.</text>
</comment>
<evidence type="ECO:0000256" key="4">
    <source>
        <dbReference type="ARBA" id="ARBA00022692"/>
    </source>
</evidence>
<dbReference type="PANTHER" id="PTHR30193:SF37">
    <property type="entry name" value="INNER MEMBRANE ABC TRANSPORTER PERMEASE PROTEIN YCJO"/>
    <property type="match status" value="1"/>
</dbReference>
<proteinExistence type="inferred from homology"/>
<feature type="transmembrane region" description="Helical" evidence="7">
    <location>
        <begin position="212"/>
        <end position="235"/>
    </location>
</feature>
<evidence type="ECO:0000313" key="9">
    <source>
        <dbReference type="EMBL" id="TCC52346.1"/>
    </source>
</evidence>
<evidence type="ECO:0000256" key="2">
    <source>
        <dbReference type="ARBA" id="ARBA00022448"/>
    </source>
</evidence>
<organism evidence="9 10">
    <name type="scientific">Kribbella capetownensis</name>
    <dbReference type="NCBI Taxonomy" id="1572659"/>
    <lineage>
        <taxon>Bacteria</taxon>
        <taxon>Bacillati</taxon>
        <taxon>Actinomycetota</taxon>
        <taxon>Actinomycetes</taxon>
        <taxon>Propionibacteriales</taxon>
        <taxon>Kribbellaceae</taxon>
        <taxon>Kribbella</taxon>
    </lineage>
</organism>
<dbReference type="GO" id="GO:0005886">
    <property type="term" value="C:plasma membrane"/>
    <property type="evidence" value="ECO:0007669"/>
    <property type="project" value="UniProtKB-SubCell"/>
</dbReference>
<feature type="transmembrane region" description="Helical" evidence="7">
    <location>
        <begin position="263"/>
        <end position="285"/>
    </location>
</feature>
<evidence type="ECO:0000256" key="3">
    <source>
        <dbReference type="ARBA" id="ARBA00022475"/>
    </source>
</evidence>
<keyword evidence="3" id="KW-1003">Cell membrane</keyword>
<evidence type="ECO:0000313" key="10">
    <source>
        <dbReference type="Proteomes" id="UP000293342"/>
    </source>
</evidence>
<evidence type="ECO:0000259" key="8">
    <source>
        <dbReference type="PROSITE" id="PS50928"/>
    </source>
</evidence>
<feature type="transmembrane region" description="Helical" evidence="7">
    <location>
        <begin position="72"/>
        <end position="92"/>
    </location>
</feature>
<keyword evidence="5 7" id="KW-1133">Transmembrane helix</keyword>
<dbReference type="SUPFAM" id="SSF161098">
    <property type="entry name" value="MetI-like"/>
    <property type="match status" value="1"/>
</dbReference>
<dbReference type="EMBL" id="SJKD01000001">
    <property type="protein sequence ID" value="TCC52346.1"/>
    <property type="molecule type" value="Genomic_DNA"/>
</dbReference>
<keyword evidence="10" id="KW-1185">Reference proteome</keyword>
<feature type="transmembrane region" description="Helical" evidence="7">
    <location>
        <begin position="157"/>
        <end position="182"/>
    </location>
</feature>
<keyword evidence="6 7" id="KW-0472">Membrane</keyword>
<accession>A0A4R0K3D4</accession>
<evidence type="ECO:0000256" key="7">
    <source>
        <dbReference type="RuleBase" id="RU363032"/>
    </source>
</evidence>
<dbReference type="InterPro" id="IPR035906">
    <property type="entry name" value="MetI-like_sf"/>
</dbReference>
<dbReference type="Proteomes" id="UP000293342">
    <property type="component" value="Unassembled WGS sequence"/>
</dbReference>
<gene>
    <name evidence="9" type="ORF">E0H75_00715</name>
</gene>
<dbReference type="Pfam" id="PF00528">
    <property type="entry name" value="BPD_transp_1"/>
    <property type="match status" value="1"/>
</dbReference>
<feature type="transmembrane region" description="Helical" evidence="7">
    <location>
        <begin position="104"/>
        <end position="124"/>
    </location>
</feature>
<dbReference type="InterPro" id="IPR000515">
    <property type="entry name" value="MetI-like"/>
</dbReference>
<comment type="subcellular location">
    <subcellularLocation>
        <location evidence="1 7">Cell membrane</location>
        <topology evidence="1 7">Multi-pass membrane protein</topology>
    </subcellularLocation>
</comment>
<name>A0A4R0K3D4_9ACTN</name>
<dbReference type="Gene3D" id="1.10.3720.10">
    <property type="entry name" value="MetI-like"/>
    <property type="match status" value="1"/>
</dbReference>
<dbReference type="RefSeq" id="WP_131511095.1">
    <property type="nucleotide sequence ID" value="NZ_SJKD01000001.1"/>
</dbReference>
<evidence type="ECO:0000256" key="1">
    <source>
        <dbReference type="ARBA" id="ARBA00004651"/>
    </source>
</evidence>
<keyword evidence="2 7" id="KW-0813">Transport</keyword>
<reference evidence="9 10" key="1">
    <citation type="submission" date="2019-02" db="EMBL/GenBank/DDBJ databases">
        <title>Kribbella capetownensis sp. nov. and Kribbella speibonae sp. nov., isolated from soil.</title>
        <authorList>
            <person name="Curtis S.M."/>
            <person name="Norton I."/>
            <person name="Everest G.J."/>
            <person name="Meyers P.R."/>
        </authorList>
    </citation>
    <scope>NUCLEOTIDE SEQUENCE [LARGE SCALE GENOMIC DNA]</scope>
    <source>
        <strain evidence="9 10">YM53</strain>
    </source>
</reference>
<dbReference type="InterPro" id="IPR051393">
    <property type="entry name" value="ABC_transporter_permease"/>
</dbReference>
<feature type="domain" description="ABC transmembrane type-1" evidence="8">
    <location>
        <begin position="68"/>
        <end position="284"/>
    </location>
</feature>
<dbReference type="PROSITE" id="PS50928">
    <property type="entry name" value="ABC_TM1"/>
    <property type="match status" value="1"/>
</dbReference>
<evidence type="ECO:0000256" key="5">
    <source>
        <dbReference type="ARBA" id="ARBA00022989"/>
    </source>
</evidence>